<proteinExistence type="predicted"/>
<reference evidence="1 2" key="1">
    <citation type="submission" date="2017-06" db="EMBL/GenBank/DDBJ databases">
        <title>Origin of plasmid-mediated fosfomycin resistance gene fosA3.</title>
        <authorList>
            <person name="Ito R."/>
            <person name="Pacey M.P."/>
            <person name="Doi Y."/>
        </authorList>
    </citation>
    <scope>NUCLEOTIDE SEQUENCE [LARGE SCALE GENOMIC DNA]</scope>
    <source>
        <strain evidence="1 2">YDC799</strain>
    </source>
</reference>
<accession>A0A248KJN5</accession>
<dbReference type="AlphaFoldDB" id="A0A248KJN5"/>
<name>A0A248KJN5_9ENTR</name>
<dbReference type="Proteomes" id="UP000197098">
    <property type="component" value="Chromosome"/>
</dbReference>
<sequence length="62" mass="7015">MNQAQATDSYFRFNALSSHFAMVKTVIAEDNAMAWRPFLFLISNPAPRRSARRGKLKLVSNA</sequence>
<protein>
    <submittedName>
        <fullName evidence="1">Uncharacterized protein</fullName>
    </submittedName>
</protein>
<organism evidence="1 2">
    <name type="scientific">Kluyvera genomosp. 3</name>
    <dbReference type="NCBI Taxonomy" id="2774055"/>
    <lineage>
        <taxon>Bacteria</taxon>
        <taxon>Pseudomonadati</taxon>
        <taxon>Pseudomonadota</taxon>
        <taxon>Gammaproteobacteria</taxon>
        <taxon>Enterobacterales</taxon>
        <taxon>Enterobacteriaceae</taxon>
        <taxon>Kluyvera</taxon>
    </lineage>
</organism>
<evidence type="ECO:0000313" key="1">
    <source>
        <dbReference type="EMBL" id="ASG63582.1"/>
    </source>
</evidence>
<gene>
    <name evidence="1" type="ORF">CEW81_14500</name>
</gene>
<evidence type="ECO:0000313" key="2">
    <source>
        <dbReference type="Proteomes" id="UP000197098"/>
    </source>
</evidence>
<dbReference type="EMBL" id="CP022114">
    <property type="protein sequence ID" value="ASG63582.1"/>
    <property type="molecule type" value="Genomic_DNA"/>
</dbReference>